<keyword evidence="1" id="KW-0732">Signal</keyword>
<dbReference type="InterPro" id="IPR008963">
    <property type="entry name" value="Purple_acid_Pase-like_N"/>
</dbReference>
<dbReference type="Proteomes" id="UP000078084">
    <property type="component" value="Unassembled WGS sequence"/>
</dbReference>
<dbReference type="SUPFAM" id="SSF56300">
    <property type="entry name" value="Metallo-dependent phosphatases"/>
    <property type="match status" value="1"/>
</dbReference>
<dbReference type="EMBL" id="LBNE01000007">
    <property type="protein sequence ID" value="KKO71497.1"/>
    <property type="molecule type" value="Genomic_DNA"/>
</dbReference>
<dbReference type="GO" id="GO:0030246">
    <property type="term" value="F:carbohydrate binding"/>
    <property type="evidence" value="ECO:0007669"/>
    <property type="project" value="InterPro"/>
</dbReference>
<dbReference type="InterPro" id="IPR015914">
    <property type="entry name" value="PAPs_N"/>
</dbReference>
<dbReference type="Pfam" id="PF16656">
    <property type="entry name" value="Pur_ac_phosph_N"/>
    <property type="match status" value="1"/>
</dbReference>
<gene>
    <name evidence="5" type="ORF">AAV32_11215</name>
</gene>
<dbReference type="Gene3D" id="3.60.21.10">
    <property type="match status" value="1"/>
</dbReference>
<dbReference type="Pfam" id="PF09992">
    <property type="entry name" value="NAGPA"/>
    <property type="match status" value="1"/>
</dbReference>
<evidence type="ECO:0000259" key="3">
    <source>
        <dbReference type="Pfam" id="PF09992"/>
    </source>
</evidence>
<proteinExistence type="predicted"/>
<evidence type="ECO:0000256" key="1">
    <source>
        <dbReference type="ARBA" id="ARBA00022729"/>
    </source>
</evidence>
<dbReference type="Pfam" id="PF00149">
    <property type="entry name" value="Metallophos"/>
    <property type="match status" value="1"/>
</dbReference>
<feature type="domain" description="Phosphodiester glycosidase" evidence="3">
    <location>
        <begin position="304"/>
        <end position="442"/>
    </location>
</feature>
<keyword evidence="6" id="KW-1185">Reference proteome</keyword>
<reference evidence="5 6" key="1">
    <citation type="submission" date="2015-04" db="EMBL/GenBank/DDBJ databases">
        <title>Genome sequence of Kerstersia gyiorum CG1.</title>
        <authorList>
            <person name="Greninger A.L."/>
            <person name="Kozyreva V."/>
            <person name="Chaturvedi V."/>
        </authorList>
    </citation>
    <scope>NUCLEOTIDE SEQUENCE [LARGE SCALE GENOMIC DNA]</scope>
    <source>
        <strain evidence="5 6">CG1</strain>
    </source>
</reference>
<dbReference type="GO" id="GO:0003993">
    <property type="term" value="F:acid phosphatase activity"/>
    <property type="evidence" value="ECO:0007669"/>
    <property type="project" value="InterPro"/>
</dbReference>
<evidence type="ECO:0000259" key="4">
    <source>
        <dbReference type="Pfam" id="PF16656"/>
    </source>
</evidence>
<dbReference type="STRING" id="206506.AAV32_11215"/>
<name>A0A171KRI0_9BURK</name>
<dbReference type="CDD" id="cd00063">
    <property type="entry name" value="FN3"/>
    <property type="match status" value="1"/>
</dbReference>
<dbReference type="SUPFAM" id="SSF49363">
    <property type="entry name" value="Purple acid phosphatase, N-terminal domain"/>
    <property type="match status" value="1"/>
</dbReference>
<dbReference type="InterPro" id="IPR004843">
    <property type="entry name" value="Calcineurin-like_PHP"/>
</dbReference>
<organism evidence="5 6">
    <name type="scientific">Kerstersia gyiorum</name>
    <dbReference type="NCBI Taxonomy" id="206506"/>
    <lineage>
        <taxon>Bacteria</taxon>
        <taxon>Pseudomonadati</taxon>
        <taxon>Pseudomonadota</taxon>
        <taxon>Betaproteobacteria</taxon>
        <taxon>Burkholderiales</taxon>
        <taxon>Alcaligenaceae</taxon>
        <taxon>Kerstersia</taxon>
    </lineage>
</organism>
<feature type="domain" description="Calcineurin-like phosphoesterase" evidence="2">
    <location>
        <begin position="1214"/>
        <end position="1410"/>
    </location>
</feature>
<evidence type="ECO:0000313" key="6">
    <source>
        <dbReference type="Proteomes" id="UP000078084"/>
    </source>
</evidence>
<dbReference type="Gene3D" id="2.60.40.680">
    <property type="match status" value="1"/>
</dbReference>
<sequence length="1496" mass="160396">MLGALLAGCGSDKETVYNDKTVEHVVDGSTGEQFVSNIIAPPADADSQFLAPEAPVVEGITSKEQVPTVISDLQQYKVNDSLRIIEGKLNHTYNEALIVADFKLGEGLSLEPLERSRGQFSMERTTQSADKAIDQGRNIVLAVNADPYDMVNGWNMGLTKMDGVTYTGFSDRVEEVVVVYEDGRADILAANQVPDFTLRLYVGGKLAGEVGSVYRYDASQQKNAAYVRGSSDVAVYVAENYRGPVNLKGKTGVLVRPQANGVTVLAQPDGSSSVQFVPFSGQAVGVVQDDAAYVIPAGHALVVGADIPASSQVDVRYETDNADWAKVRYAVGSGFGRGLLVENGELAGDADEGEISSRTGFGIRADGSAFFLVADKPVGSTGDGITRTKLAQLMRAYGAVKAINFDGGGSSTLVGRFPGDRYTHLLNQPSDGTERSVATKWALVLDPDKARYEDSVTLHPRELTLLAGSTFRRFRGVGFDARQWERDGIQVEYGISDAGLGLIDKVTGAFKAGGQQAEGYVVARAGDKKGVARVNVVSSIDNIAFPRNVYTLDSGATLVLKPVLTSGGRAVSYESGVLTYTVDNAADCAINASTGVLTAGAVQGRSCQVTVSYGDQSATVKVDIGVPPVIVDDFEGDVSMYAGSGARHKAVTLERVSDPVFAGEYSMRLSWETDPKSPGTFGAYVTDPGKVKTLPGYPKYLGVNVYIPDELAGKVWWVRGLLVDADNKQITINYNNDGEGLPERGWNFMMAEIPEGYREPLRFSQPFRFLVLKTAERIDSHVLLDNFTAVYSDNTDLQGPGVVVTPASGETVDSQSPRISLQLADASGVDFNNFELKLDGQDISAKTSSNGTDRLEYQASGLADGWHRLDYRVLDINGNVSAGDLMFNVVTGAPRIHIESSNVQFYPGGTFDLPIRVVGAANFSEMVLHLSYDATKTSLELLPADLTPSQVSTGSGTLKATFNGFKENTQTIATLRLKVKDYIQNTDISVTAAAEVDGKTWYHPVIRKPVGGRYTLMTHWGVGGQATELLVVGADGKPARGVTIESLVYNSANDTVTEVRILGVTDEHGMLRVQLPAGTSSQDLIFRVYDSVGSSLMTKVQALVERLDAAPRHVYLTPAASPSELNVTWYTALGSQASVVHYGDTEALSQSATGNSEILPFFYGAESGAVRVHHAKLTGLKPGKTYHYSVGDGAGSMSPVYTVLTDNGDDQVDIVLFGDTQTAANENIFDGNGLVRDLYKKMMAQLPGSELILHVGDFTDDLSDYRLVRLFFDALEGEGALASKVFVPAQGNHEVINEGASKFASMFRLPMAAGSSAAPFDSANYSFDYGNAHIAVVSTEMLEEADWTTMTQWLEADMKASTKTWKILMLHRPPYNGNPASGNGRSAKYIPPVVDAAGIDLVISGHDHMYSRSVPLVGGVPRLGGATYLIAGSDSAKYYDNDGNGIARVADVLFDDNVNTYTTLSIRGDRMHVLTKTLAGQVVDDVILQPRATVAR</sequence>
<dbReference type="InterPro" id="IPR008965">
    <property type="entry name" value="CBM2/CBM3_carb-bd_dom_sf"/>
</dbReference>
<dbReference type="InterPro" id="IPR003961">
    <property type="entry name" value="FN3_dom"/>
</dbReference>
<dbReference type="InterPro" id="IPR018711">
    <property type="entry name" value="NAGPA"/>
</dbReference>
<evidence type="ECO:0000259" key="2">
    <source>
        <dbReference type="Pfam" id="PF00149"/>
    </source>
</evidence>
<dbReference type="PANTHER" id="PTHR45867:SF3">
    <property type="entry name" value="ACID PHOSPHATASE TYPE 7"/>
    <property type="match status" value="1"/>
</dbReference>
<dbReference type="InterPro" id="IPR029052">
    <property type="entry name" value="Metallo-depent_PP-like"/>
</dbReference>
<feature type="domain" description="Purple acid phosphatase N-terminal" evidence="4">
    <location>
        <begin position="1111"/>
        <end position="1203"/>
    </location>
</feature>
<dbReference type="PANTHER" id="PTHR45867">
    <property type="entry name" value="PURPLE ACID PHOSPHATASE"/>
    <property type="match status" value="1"/>
</dbReference>
<evidence type="ECO:0000313" key="5">
    <source>
        <dbReference type="EMBL" id="KKO71497.1"/>
    </source>
</evidence>
<accession>A0A171KRI0</accession>
<dbReference type="SUPFAM" id="SSF49384">
    <property type="entry name" value="Carbohydrate-binding domain"/>
    <property type="match status" value="1"/>
</dbReference>
<dbReference type="Gene3D" id="2.60.40.380">
    <property type="entry name" value="Purple acid phosphatase-like, N-terminal"/>
    <property type="match status" value="1"/>
</dbReference>
<dbReference type="PATRIC" id="fig|206506.3.peg.2392"/>
<protein>
    <submittedName>
        <fullName evidence="5">Metallophosphoesterase</fullName>
    </submittedName>
</protein>
<dbReference type="GO" id="GO:0046872">
    <property type="term" value="F:metal ion binding"/>
    <property type="evidence" value="ECO:0007669"/>
    <property type="project" value="InterPro"/>
</dbReference>
<comment type="caution">
    <text evidence="5">The sequence shown here is derived from an EMBL/GenBank/DDBJ whole genome shotgun (WGS) entry which is preliminary data.</text>
</comment>